<dbReference type="AlphaFoldDB" id="A0A2X2SH39"/>
<evidence type="ECO:0000313" key="2">
    <source>
        <dbReference type="Proteomes" id="UP000250169"/>
    </source>
</evidence>
<dbReference type="Pfam" id="PF05133">
    <property type="entry name" value="SPP1_portal"/>
    <property type="match status" value="1"/>
</dbReference>
<proteinExistence type="predicted"/>
<dbReference type="EMBL" id="UAVS01000001">
    <property type="protein sequence ID" value="SQA92472.1"/>
    <property type="molecule type" value="Genomic_DNA"/>
</dbReference>
<reference evidence="1 2" key="1">
    <citation type="submission" date="2018-06" db="EMBL/GenBank/DDBJ databases">
        <authorList>
            <consortium name="Pathogen Informatics"/>
            <person name="Doyle S."/>
        </authorList>
    </citation>
    <scope>NUCLEOTIDE SEQUENCE [LARGE SCALE GENOMIC DNA]</scope>
    <source>
        <strain evidence="1 2">NCTC11545</strain>
    </source>
</reference>
<sequence length="462" mass="53034">MTLQELLALPEAERIAELKKYPANRPDTQLLLKDWDYTKHDIFDPELRPKRKVLTQEATYNKDGTIHTPAKFNDEEVNRLALPLEQDIVNIHTAFTVGTPPKITANTDKTEQEELFKLLTDLHKRNKLQYDNKRIVRSWFSECEVAEYWYVKPSKEDDPNPTYRLKSMIWSPFRGDTLYPYYDEYGDLIAFSREYNKTDSKGIQTSRLMVIDNQNVTIYSNGTQKEKYQHGFSKIPVIYMKRERPLCDKIRTLRNRLELLLSNFADCLDYNFYPKLVASGDVKGTRNKGTGSEIIQLENDAQVSYLTWQQSPDMAKLEFDNLTSRCYALTNTPQITFEALQGIGNALSGKAFKFMFMGTHMAVSNHAETVEEFLQRRINFLLSAIVSLIPKYANIAKQTQVSIEIVPYMIDSLTEKIADAVSAVQGGVASLKEGIILAGITDRVDEELAQIEKEKGKEVFKD</sequence>
<evidence type="ECO:0000313" key="1">
    <source>
        <dbReference type="EMBL" id="SQA92472.1"/>
    </source>
</evidence>
<dbReference type="InterPro" id="IPR021145">
    <property type="entry name" value="Portal_protein_SPP1_Gp6-like"/>
</dbReference>
<accession>A0A2X2SH39</accession>
<protein>
    <submittedName>
        <fullName evidence="1">Phage portal protein, SPP1 family</fullName>
    </submittedName>
</protein>
<gene>
    <name evidence="1" type="ORF">NCTC11545_00031</name>
</gene>
<dbReference type="Proteomes" id="UP000250169">
    <property type="component" value="Unassembled WGS sequence"/>
</dbReference>
<organism evidence="1 2">
    <name type="scientific">Capnocytophaga ochracea</name>
    <dbReference type="NCBI Taxonomy" id="1018"/>
    <lineage>
        <taxon>Bacteria</taxon>
        <taxon>Pseudomonadati</taxon>
        <taxon>Bacteroidota</taxon>
        <taxon>Flavobacteriia</taxon>
        <taxon>Flavobacteriales</taxon>
        <taxon>Flavobacteriaceae</taxon>
        <taxon>Capnocytophaga</taxon>
    </lineage>
</organism>
<dbReference type="RefSeq" id="WP_111971845.1">
    <property type="nucleotide sequence ID" value="NZ_UAVS01000001.1"/>
</dbReference>
<name>A0A2X2SH39_CAPOC</name>